<sequence length="185" mass="21761">MSLQLLHHVHHHHRQFPKPSVLCHFPPSLTTNPRALRMSEQKNKMSSFWRLRWAKQRPSRALTPLRYRRVISASLEPLDLTEDNVKRVLVDARDKFGQIFDVSGRHDSLKGRFWHKRSTVLDRLANYLKQRIPEILEVDIEDEKQLDDSPETFEQPGQDYDQTLIQLAKPQNLPNNLPTVVQLHP</sequence>
<keyword evidence="2" id="KW-1185">Reference proteome</keyword>
<organism evidence="1 2">
    <name type="scientific">Vaccinium darrowii</name>
    <dbReference type="NCBI Taxonomy" id="229202"/>
    <lineage>
        <taxon>Eukaryota</taxon>
        <taxon>Viridiplantae</taxon>
        <taxon>Streptophyta</taxon>
        <taxon>Embryophyta</taxon>
        <taxon>Tracheophyta</taxon>
        <taxon>Spermatophyta</taxon>
        <taxon>Magnoliopsida</taxon>
        <taxon>eudicotyledons</taxon>
        <taxon>Gunneridae</taxon>
        <taxon>Pentapetalae</taxon>
        <taxon>asterids</taxon>
        <taxon>Ericales</taxon>
        <taxon>Ericaceae</taxon>
        <taxon>Vaccinioideae</taxon>
        <taxon>Vaccinieae</taxon>
        <taxon>Vaccinium</taxon>
    </lineage>
</organism>
<evidence type="ECO:0000313" key="1">
    <source>
        <dbReference type="EMBL" id="KAH7862063.1"/>
    </source>
</evidence>
<protein>
    <submittedName>
        <fullName evidence="1">Uncharacterized protein</fullName>
    </submittedName>
</protein>
<reference evidence="1 2" key="1">
    <citation type="journal article" date="2021" name="Hortic Res">
        <title>High-quality reference genome and annotation aids understanding of berry development for evergreen blueberry (Vaccinium darrowii).</title>
        <authorList>
            <person name="Yu J."/>
            <person name="Hulse-Kemp A.M."/>
            <person name="Babiker E."/>
            <person name="Staton M."/>
        </authorList>
    </citation>
    <scope>NUCLEOTIDE SEQUENCE [LARGE SCALE GENOMIC DNA]</scope>
    <source>
        <strain evidence="2">cv. NJ 8807/NJ 8810</strain>
        <tissue evidence="1">Young leaf</tissue>
    </source>
</reference>
<proteinExistence type="predicted"/>
<dbReference type="EMBL" id="CM037154">
    <property type="protein sequence ID" value="KAH7862063.1"/>
    <property type="molecule type" value="Genomic_DNA"/>
</dbReference>
<dbReference type="Proteomes" id="UP000828048">
    <property type="component" value="Chromosome 4"/>
</dbReference>
<accession>A0ACB7Z8G4</accession>
<evidence type="ECO:0000313" key="2">
    <source>
        <dbReference type="Proteomes" id="UP000828048"/>
    </source>
</evidence>
<name>A0ACB7Z8G4_9ERIC</name>
<gene>
    <name evidence="1" type="ORF">Vadar_034292</name>
</gene>
<comment type="caution">
    <text evidence="1">The sequence shown here is derived from an EMBL/GenBank/DDBJ whole genome shotgun (WGS) entry which is preliminary data.</text>
</comment>